<protein>
    <recommendedName>
        <fullName evidence="7">Rhodopsin domain-containing protein</fullName>
    </recommendedName>
</protein>
<dbReference type="Pfam" id="PF20684">
    <property type="entry name" value="Fung_rhodopsin"/>
    <property type="match status" value="1"/>
</dbReference>
<feature type="transmembrane region" description="Helical" evidence="6">
    <location>
        <begin position="173"/>
        <end position="193"/>
    </location>
</feature>
<keyword evidence="2 6" id="KW-0812">Transmembrane</keyword>
<dbReference type="PANTHER" id="PTHR33048">
    <property type="entry name" value="PTH11-LIKE INTEGRAL MEMBRANE PROTEIN (AFU_ORTHOLOGUE AFUA_5G11245)"/>
    <property type="match status" value="1"/>
</dbReference>
<feature type="domain" description="Rhodopsin" evidence="7">
    <location>
        <begin position="31"/>
        <end position="266"/>
    </location>
</feature>
<evidence type="ECO:0000313" key="8">
    <source>
        <dbReference type="EMBL" id="ROW14766.1"/>
    </source>
</evidence>
<accession>A0A423XF07</accession>
<feature type="transmembrane region" description="Helical" evidence="6">
    <location>
        <begin position="15"/>
        <end position="35"/>
    </location>
</feature>
<feature type="transmembrane region" description="Helical" evidence="6">
    <location>
        <begin position="91"/>
        <end position="115"/>
    </location>
</feature>
<comment type="similarity">
    <text evidence="5">Belongs to the SAT4 family.</text>
</comment>
<feature type="transmembrane region" description="Helical" evidence="6">
    <location>
        <begin position="245"/>
        <end position="263"/>
    </location>
</feature>
<dbReference type="InterPro" id="IPR052337">
    <property type="entry name" value="SAT4-like"/>
</dbReference>
<dbReference type="InParanoid" id="A0A423XF07"/>
<evidence type="ECO:0000256" key="3">
    <source>
        <dbReference type="ARBA" id="ARBA00022989"/>
    </source>
</evidence>
<keyword evidence="9" id="KW-1185">Reference proteome</keyword>
<dbReference type="OrthoDB" id="3934549at2759"/>
<evidence type="ECO:0000256" key="1">
    <source>
        <dbReference type="ARBA" id="ARBA00004141"/>
    </source>
</evidence>
<feature type="transmembrane region" description="Helical" evidence="6">
    <location>
        <begin position="127"/>
        <end position="153"/>
    </location>
</feature>
<sequence length="350" mass="38001">MAMQSSLPQEGIKEMAITSVFLVLAIVAVIARFYARSLQGKSISLDDYLLVAGLFFTIATVGLGYAFVLNAGVGLHMVDATSEQMEIAMKLFMPACLTWGLATFFIKLSILFFYISIFTFPRLRTAVFIVITLDVALIIVVIFESFLLCRPLAYTWDKTIPGGVCGNSTESYLSVAILNLILDIALVILPMPVLWRLQMPVEKKVAVNAILALGLLICGLTAARINSIVSLDAMDFTYTVVPDLIFGALEIELGIVVACLPILRPVGRKVLGSNYMYSAFGRAKSSDSDRFGFVSDKKKRRAHIGAVGSDSLSDNKYALGEVVSEAPPSQAAAQAHVYSSHDLESGDRSF</sequence>
<gene>
    <name evidence="8" type="ORF">VPNG_03832</name>
</gene>
<reference evidence="8 9" key="1">
    <citation type="submission" date="2015-09" db="EMBL/GenBank/DDBJ databases">
        <title>Host preference determinants of Valsa canker pathogens revealed by comparative genomics.</title>
        <authorList>
            <person name="Yin Z."/>
            <person name="Huang L."/>
        </authorList>
    </citation>
    <scope>NUCLEOTIDE SEQUENCE [LARGE SCALE GENOMIC DNA]</scope>
    <source>
        <strain evidence="8 9">SXYLt</strain>
    </source>
</reference>
<evidence type="ECO:0000256" key="5">
    <source>
        <dbReference type="ARBA" id="ARBA00038359"/>
    </source>
</evidence>
<evidence type="ECO:0000259" key="7">
    <source>
        <dbReference type="Pfam" id="PF20684"/>
    </source>
</evidence>
<keyword evidence="3 6" id="KW-1133">Transmembrane helix</keyword>
<dbReference type="AlphaFoldDB" id="A0A423XF07"/>
<dbReference type="EMBL" id="LKEB01000012">
    <property type="protein sequence ID" value="ROW14766.1"/>
    <property type="molecule type" value="Genomic_DNA"/>
</dbReference>
<evidence type="ECO:0000256" key="6">
    <source>
        <dbReference type="SAM" id="Phobius"/>
    </source>
</evidence>
<evidence type="ECO:0000256" key="4">
    <source>
        <dbReference type="ARBA" id="ARBA00023136"/>
    </source>
</evidence>
<comment type="caution">
    <text evidence="8">The sequence shown here is derived from an EMBL/GenBank/DDBJ whole genome shotgun (WGS) entry which is preliminary data.</text>
</comment>
<feature type="transmembrane region" description="Helical" evidence="6">
    <location>
        <begin position="205"/>
        <end position="225"/>
    </location>
</feature>
<comment type="subcellular location">
    <subcellularLocation>
        <location evidence="1">Membrane</location>
        <topology evidence="1">Multi-pass membrane protein</topology>
    </subcellularLocation>
</comment>
<organism evidence="8 9">
    <name type="scientific">Cytospora leucostoma</name>
    <dbReference type="NCBI Taxonomy" id="1230097"/>
    <lineage>
        <taxon>Eukaryota</taxon>
        <taxon>Fungi</taxon>
        <taxon>Dikarya</taxon>
        <taxon>Ascomycota</taxon>
        <taxon>Pezizomycotina</taxon>
        <taxon>Sordariomycetes</taxon>
        <taxon>Sordariomycetidae</taxon>
        <taxon>Diaporthales</taxon>
        <taxon>Cytosporaceae</taxon>
        <taxon>Cytospora</taxon>
    </lineage>
</organism>
<dbReference type="Proteomes" id="UP000285146">
    <property type="component" value="Unassembled WGS sequence"/>
</dbReference>
<evidence type="ECO:0000256" key="2">
    <source>
        <dbReference type="ARBA" id="ARBA00022692"/>
    </source>
</evidence>
<dbReference type="InterPro" id="IPR049326">
    <property type="entry name" value="Rhodopsin_dom_fungi"/>
</dbReference>
<feature type="transmembrane region" description="Helical" evidence="6">
    <location>
        <begin position="47"/>
        <end position="71"/>
    </location>
</feature>
<evidence type="ECO:0000313" key="9">
    <source>
        <dbReference type="Proteomes" id="UP000285146"/>
    </source>
</evidence>
<dbReference type="GO" id="GO:0016020">
    <property type="term" value="C:membrane"/>
    <property type="evidence" value="ECO:0007669"/>
    <property type="project" value="UniProtKB-SubCell"/>
</dbReference>
<dbReference type="PANTHER" id="PTHR33048:SF57">
    <property type="entry name" value="INTEGRAL MEMBRANE PROTEIN-RELATED"/>
    <property type="match status" value="1"/>
</dbReference>
<proteinExistence type="inferred from homology"/>
<keyword evidence="4 6" id="KW-0472">Membrane</keyword>
<name>A0A423XF07_9PEZI</name>